<sequence>MTNYLLSICVKTLVLAESEIVGYEKGLLLDFKSPKCLENVVLSGNRFSIALGPHLQELMIIMKKTINLKFFDLSYNAINFNRIEYCNINVLENPSYRKEVYREGCQIKSEPTNEFTNYNSVIEKAQMVDEPTFTIYLPVNLTFLRVSHYMTSYIQTGQKLFFANVNNLRYVDFSYWKIKQFPEIYSVTPFNVKYLDISGLNSTILIHETSVPFFQNVQTAILKNAMLGHTTGKTGKIFKLFPDVEKLDISYNNLWYLDEDAFETNLNLSIVNIAHNLLPAIPIAVIDLPYLSKLDFSYNRLRTINKTFRDWMDKKSKIYEGTFNFFIEGNSLKCTCKTSVFIRWLFNTNVVFDRVNKNFSCILTNGSESNTIDVYKRFHEHFSNCNSKNWLLVGMGLLVAFVIFTVPFAVIFNFRWKITFWIYRNFKRVVEHKLERKFNYDIYLSYADDMLQWIQVDFLQRIENSWSMKVCVEDRDFQIGLTKADEIAHSIAGSKHAIFILSESYKDNEWNKFETKRVKFEKCRNYLQKIIILVKEASATCVPHELDDILQNVTIINWDDNETGWDKLRMSLFTDSF</sequence>
<evidence type="ECO:0000256" key="6">
    <source>
        <dbReference type="ARBA" id="ARBA00023136"/>
    </source>
</evidence>
<keyword evidence="4" id="KW-0732">Signal</keyword>
<dbReference type="SUPFAM" id="SSF52200">
    <property type="entry name" value="Toll/Interleukin receptor TIR domain"/>
    <property type="match status" value="1"/>
</dbReference>
<dbReference type="PANTHER" id="PTHR24365:SF541">
    <property type="entry name" value="PROTEIN TOLL-RELATED"/>
    <property type="match status" value="1"/>
</dbReference>
<accession>A0A6J8F0W5</accession>
<feature type="transmembrane region" description="Helical" evidence="7">
    <location>
        <begin position="390"/>
        <end position="414"/>
    </location>
</feature>
<evidence type="ECO:0000259" key="8">
    <source>
        <dbReference type="PROSITE" id="PS50104"/>
    </source>
</evidence>
<organism evidence="9 10">
    <name type="scientific">Mytilus coruscus</name>
    <name type="common">Sea mussel</name>
    <dbReference type="NCBI Taxonomy" id="42192"/>
    <lineage>
        <taxon>Eukaryota</taxon>
        <taxon>Metazoa</taxon>
        <taxon>Spiralia</taxon>
        <taxon>Lophotrochozoa</taxon>
        <taxon>Mollusca</taxon>
        <taxon>Bivalvia</taxon>
        <taxon>Autobranchia</taxon>
        <taxon>Pteriomorphia</taxon>
        <taxon>Mytilida</taxon>
        <taxon>Mytiloidea</taxon>
        <taxon>Mytilidae</taxon>
        <taxon>Mytilinae</taxon>
        <taxon>Mytilus</taxon>
    </lineage>
</organism>
<dbReference type="InterPro" id="IPR001611">
    <property type="entry name" value="Leu-rich_rpt"/>
</dbReference>
<dbReference type="GO" id="GO:0007165">
    <property type="term" value="P:signal transduction"/>
    <property type="evidence" value="ECO:0007669"/>
    <property type="project" value="InterPro"/>
</dbReference>
<dbReference type="AlphaFoldDB" id="A0A6J8F0W5"/>
<evidence type="ECO:0000256" key="4">
    <source>
        <dbReference type="ARBA" id="ARBA00022729"/>
    </source>
</evidence>
<evidence type="ECO:0000256" key="7">
    <source>
        <dbReference type="SAM" id="Phobius"/>
    </source>
</evidence>
<evidence type="ECO:0000256" key="5">
    <source>
        <dbReference type="ARBA" id="ARBA00022989"/>
    </source>
</evidence>
<dbReference type="SUPFAM" id="SSF52058">
    <property type="entry name" value="L domain-like"/>
    <property type="match status" value="1"/>
</dbReference>
<comment type="similarity">
    <text evidence="2">Belongs to the Toll-like receptor family.</text>
</comment>
<evidence type="ECO:0000256" key="1">
    <source>
        <dbReference type="ARBA" id="ARBA00004167"/>
    </source>
</evidence>
<keyword evidence="6 7" id="KW-0472">Membrane</keyword>
<dbReference type="PANTHER" id="PTHR24365">
    <property type="entry name" value="TOLL-LIKE RECEPTOR"/>
    <property type="match status" value="1"/>
</dbReference>
<comment type="subcellular location">
    <subcellularLocation>
        <location evidence="1">Membrane</location>
        <topology evidence="1">Single-pass membrane protein</topology>
    </subcellularLocation>
</comment>
<dbReference type="Gene3D" id="3.40.50.10140">
    <property type="entry name" value="Toll/interleukin-1 receptor homology (TIR) domain"/>
    <property type="match status" value="1"/>
</dbReference>
<reference evidence="9 10" key="1">
    <citation type="submission" date="2020-06" db="EMBL/GenBank/DDBJ databases">
        <authorList>
            <person name="Li R."/>
            <person name="Bekaert M."/>
        </authorList>
    </citation>
    <scope>NUCLEOTIDE SEQUENCE [LARGE SCALE GENOMIC DNA]</scope>
    <source>
        <strain evidence="10">wild</strain>
    </source>
</reference>
<dbReference type="InterPro" id="IPR000157">
    <property type="entry name" value="TIR_dom"/>
</dbReference>
<protein>
    <recommendedName>
        <fullName evidence="8">TIR domain-containing protein</fullName>
    </recommendedName>
</protein>
<keyword evidence="10" id="KW-1185">Reference proteome</keyword>
<feature type="domain" description="TIR" evidence="8">
    <location>
        <begin position="438"/>
        <end position="572"/>
    </location>
</feature>
<proteinExistence type="inferred from homology"/>
<dbReference type="Pfam" id="PF13855">
    <property type="entry name" value="LRR_8"/>
    <property type="match status" value="1"/>
</dbReference>
<dbReference type="EMBL" id="CACVKT020010437">
    <property type="protein sequence ID" value="CAC5426569.1"/>
    <property type="molecule type" value="Genomic_DNA"/>
</dbReference>
<dbReference type="InterPro" id="IPR035897">
    <property type="entry name" value="Toll_tir_struct_dom_sf"/>
</dbReference>
<dbReference type="GO" id="GO:0005886">
    <property type="term" value="C:plasma membrane"/>
    <property type="evidence" value="ECO:0007669"/>
    <property type="project" value="TreeGrafter"/>
</dbReference>
<dbReference type="SMART" id="SM00255">
    <property type="entry name" value="TIR"/>
    <property type="match status" value="1"/>
</dbReference>
<name>A0A6J8F0W5_MYTCO</name>
<keyword evidence="3 7" id="KW-0812">Transmembrane</keyword>
<dbReference type="Proteomes" id="UP000507470">
    <property type="component" value="Unassembled WGS sequence"/>
</dbReference>
<dbReference type="Pfam" id="PF01582">
    <property type="entry name" value="TIR"/>
    <property type="match status" value="1"/>
</dbReference>
<evidence type="ECO:0000313" key="10">
    <source>
        <dbReference type="Proteomes" id="UP000507470"/>
    </source>
</evidence>
<gene>
    <name evidence="9" type="ORF">MCOR_58265</name>
</gene>
<evidence type="ECO:0000256" key="3">
    <source>
        <dbReference type="ARBA" id="ARBA00022692"/>
    </source>
</evidence>
<keyword evidence="5 7" id="KW-1133">Transmembrane helix</keyword>
<evidence type="ECO:0000313" key="9">
    <source>
        <dbReference type="EMBL" id="CAC5426569.1"/>
    </source>
</evidence>
<dbReference type="InterPro" id="IPR032675">
    <property type="entry name" value="LRR_dom_sf"/>
</dbReference>
<evidence type="ECO:0000256" key="2">
    <source>
        <dbReference type="ARBA" id="ARBA00009634"/>
    </source>
</evidence>
<dbReference type="PROSITE" id="PS50104">
    <property type="entry name" value="TIR"/>
    <property type="match status" value="1"/>
</dbReference>
<dbReference type="OrthoDB" id="6063679at2759"/>
<dbReference type="Gene3D" id="3.80.10.10">
    <property type="entry name" value="Ribonuclease Inhibitor"/>
    <property type="match status" value="2"/>
</dbReference>
<dbReference type="GO" id="GO:0038023">
    <property type="term" value="F:signaling receptor activity"/>
    <property type="evidence" value="ECO:0007669"/>
    <property type="project" value="TreeGrafter"/>
</dbReference>